<dbReference type="CDD" id="cd15904">
    <property type="entry name" value="TSPO_MBR"/>
    <property type="match status" value="1"/>
</dbReference>
<evidence type="ECO:0000313" key="8">
    <source>
        <dbReference type="EMBL" id="SMX46955.1"/>
    </source>
</evidence>
<dbReference type="GO" id="GO:0033013">
    <property type="term" value="P:tetrapyrrole metabolic process"/>
    <property type="evidence" value="ECO:0007669"/>
    <property type="project" value="UniProtKB-ARBA"/>
</dbReference>
<dbReference type="AlphaFoldDB" id="A0A238KVY0"/>
<dbReference type="InterPro" id="IPR004307">
    <property type="entry name" value="TspO_MBR"/>
</dbReference>
<accession>A0A238KVY0</accession>
<sequence length="152" mass="16742">MLALFLTFLAASAAAAATGVIFKPGAWYDALNKPSWTPRRWMFPVVWTILYIASAYAAARVAMESDSGQALAFWTLQIALNTLWTPVFFGAHRIKAGLVVIMCLWLAIALTLLAFVSVDLIAALLILPYLLWVTIATALNLWIWRNNVAQSA</sequence>
<reference evidence="9" key="1">
    <citation type="submission" date="2017-05" db="EMBL/GenBank/DDBJ databases">
        <authorList>
            <person name="Rodrigo-Torres L."/>
            <person name="Arahal R. D."/>
            <person name="Lucena T."/>
        </authorList>
    </citation>
    <scope>NUCLEOTIDE SEQUENCE [LARGE SCALE GENOMIC DNA]</scope>
    <source>
        <strain evidence="9">CECT 8621</strain>
    </source>
</reference>
<dbReference type="RefSeq" id="WP_093968318.1">
    <property type="nucleotide sequence ID" value="NZ_FXYE01000002.1"/>
</dbReference>
<evidence type="ECO:0000256" key="1">
    <source>
        <dbReference type="ARBA" id="ARBA00004141"/>
    </source>
</evidence>
<dbReference type="OrthoDB" id="9795496at2"/>
<feature type="transmembrane region" description="Helical" evidence="6">
    <location>
        <begin position="41"/>
        <end position="59"/>
    </location>
</feature>
<dbReference type="Proteomes" id="UP000202922">
    <property type="component" value="Unassembled WGS sequence"/>
</dbReference>
<keyword evidence="5 6" id="KW-0472">Membrane</keyword>
<feature type="signal peptide" evidence="7">
    <location>
        <begin position="1"/>
        <end position="16"/>
    </location>
</feature>
<gene>
    <name evidence="8" type="ORF">COL8621_03293</name>
</gene>
<feature type="transmembrane region" description="Helical" evidence="6">
    <location>
        <begin position="71"/>
        <end position="90"/>
    </location>
</feature>
<comment type="subcellular location">
    <subcellularLocation>
        <location evidence="1">Membrane</location>
        <topology evidence="1">Multi-pass membrane protein</topology>
    </subcellularLocation>
</comment>
<keyword evidence="9" id="KW-1185">Reference proteome</keyword>
<feature type="transmembrane region" description="Helical" evidence="6">
    <location>
        <begin position="96"/>
        <end position="116"/>
    </location>
</feature>
<keyword evidence="3 6" id="KW-0812">Transmembrane</keyword>
<evidence type="ECO:0000256" key="6">
    <source>
        <dbReference type="SAM" id="Phobius"/>
    </source>
</evidence>
<evidence type="ECO:0000256" key="3">
    <source>
        <dbReference type="ARBA" id="ARBA00022692"/>
    </source>
</evidence>
<keyword evidence="4 6" id="KW-1133">Transmembrane helix</keyword>
<dbReference type="Gene3D" id="1.20.1260.100">
    <property type="entry name" value="TspO/MBR protein"/>
    <property type="match status" value="1"/>
</dbReference>
<dbReference type="Pfam" id="PF03073">
    <property type="entry name" value="TspO_MBR"/>
    <property type="match status" value="1"/>
</dbReference>
<dbReference type="PANTHER" id="PTHR10057:SF0">
    <property type="entry name" value="TRANSLOCATOR PROTEIN"/>
    <property type="match status" value="1"/>
</dbReference>
<protein>
    <submittedName>
        <fullName evidence="8">TspO/MBR family protein</fullName>
    </submittedName>
</protein>
<dbReference type="InterPro" id="IPR038330">
    <property type="entry name" value="TspO/MBR-related_sf"/>
</dbReference>
<dbReference type="PIRSF" id="PIRSF005859">
    <property type="entry name" value="PBR"/>
    <property type="match status" value="1"/>
</dbReference>
<comment type="similarity">
    <text evidence="2">Belongs to the TspO/BZRP family.</text>
</comment>
<evidence type="ECO:0000256" key="2">
    <source>
        <dbReference type="ARBA" id="ARBA00007524"/>
    </source>
</evidence>
<feature type="transmembrane region" description="Helical" evidence="6">
    <location>
        <begin position="123"/>
        <end position="144"/>
    </location>
</feature>
<evidence type="ECO:0000256" key="5">
    <source>
        <dbReference type="ARBA" id="ARBA00023136"/>
    </source>
</evidence>
<feature type="chain" id="PRO_5012285821" evidence="7">
    <location>
        <begin position="17"/>
        <end position="152"/>
    </location>
</feature>
<keyword evidence="7" id="KW-0732">Signal</keyword>
<name>A0A238KVY0_9RHOB</name>
<evidence type="ECO:0000313" key="9">
    <source>
        <dbReference type="Proteomes" id="UP000202922"/>
    </source>
</evidence>
<dbReference type="EMBL" id="FXYE01000002">
    <property type="protein sequence ID" value="SMX46955.1"/>
    <property type="molecule type" value="Genomic_DNA"/>
</dbReference>
<evidence type="ECO:0000256" key="4">
    <source>
        <dbReference type="ARBA" id="ARBA00022989"/>
    </source>
</evidence>
<organism evidence="8 9">
    <name type="scientific">Actibacterium lipolyticum</name>
    <dbReference type="NCBI Taxonomy" id="1524263"/>
    <lineage>
        <taxon>Bacteria</taxon>
        <taxon>Pseudomonadati</taxon>
        <taxon>Pseudomonadota</taxon>
        <taxon>Alphaproteobacteria</taxon>
        <taxon>Rhodobacterales</taxon>
        <taxon>Roseobacteraceae</taxon>
        <taxon>Actibacterium</taxon>
    </lineage>
</organism>
<dbReference type="NCBIfam" id="NF047825">
    <property type="entry name" value="T-richsensTspOAlph"/>
    <property type="match status" value="1"/>
</dbReference>
<dbReference type="PANTHER" id="PTHR10057">
    <property type="entry name" value="PERIPHERAL-TYPE BENZODIAZEPINE RECEPTOR"/>
    <property type="match status" value="1"/>
</dbReference>
<dbReference type="FunFam" id="1.20.1260.100:FF:000001">
    <property type="entry name" value="translocator protein 2"/>
    <property type="match status" value="1"/>
</dbReference>
<proteinExistence type="inferred from homology"/>
<evidence type="ECO:0000256" key="7">
    <source>
        <dbReference type="SAM" id="SignalP"/>
    </source>
</evidence>
<dbReference type="GO" id="GO:0016020">
    <property type="term" value="C:membrane"/>
    <property type="evidence" value="ECO:0007669"/>
    <property type="project" value="UniProtKB-SubCell"/>
</dbReference>